<organism evidence="1 2">
    <name type="scientific">Solidesulfovibrio aerotolerans</name>
    <dbReference type="NCBI Taxonomy" id="295255"/>
    <lineage>
        <taxon>Bacteria</taxon>
        <taxon>Pseudomonadati</taxon>
        <taxon>Thermodesulfobacteriota</taxon>
        <taxon>Desulfovibrionia</taxon>
        <taxon>Desulfovibrionales</taxon>
        <taxon>Desulfovibrionaceae</taxon>
        <taxon>Solidesulfovibrio</taxon>
    </lineage>
</organism>
<dbReference type="Proteomes" id="UP000482487">
    <property type="component" value="Unassembled WGS sequence"/>
</dbReference>
<dbReference type="EMBL" id="WVUD01000030">
    <property type="protein sequence ID" value="MYL84370.1"/>
    <property type="molecule type" value="Genomic_DNA"/>
</dbReference>
<evidence type="ECO:0000313" key="1">
    <source>
        <dbReference type="EMBL" id="MYL84370.1"/>
    </source>
</evidence>
<sequence>MLEDRYCPHCKAQLQSWIGPPETGWGEILVCNNNECTFYVGSKTEIQNKDEDNSLGCRYAEDPDNCYTAFNLLAWHKVG</sequence>
<dbReference type="RefSeq" id="WP_160962331.1">
    <property type="nucleotide sequence ID" value="NZ_WVUD01000030.1"/>
</dbReference>
<reference evidence="1 2" key="1">
    <citation type="submission" date="2020-01" db="EMBL/GenBank/DDBJ databases">
        <title>Genome sequence of Desulfovibrio aerotolerans DSM 16695(T).</title>
        <authorList>
            <person name="Karnachuk O."/>
            <person name="Avakyan M."/>
            <person name="Mardanov A."/>
            <person name="Kadnikov V."/>
            <person name="Ravin N."/>
        </authorList>
    </citation>
    <scope>NUCLEOTIDE SEQUENCE [LARGE SCALE GENOMIC DNA]</scope>
    <source>
        <strain evidence="1 2">DSM 16695</strain>
    </source>
</reference>
<accession>A0A7C9MGM5</accession>
<gene>
    <name evidence="1" type="ORF">GTA51_14675</name>
</gene>
<protein>
    <recommendedName>
        <fullName evidence="3">Zinc finger Ogr/Delta-type domain-containing protein</fullName>
    </recommendedName>
</protein>
<keyword evidence="2" id="KW-1185">Reference proteome</keyword>
<evidence type="ECO:0000313" key="2">
    <source>
        <dbReference type="Proteomes" id="UP000482487"/>
    </source>
</evidence>
<dbReference type="AlphaFoldDB" id="A0A7C9MGM5"/>
<comment type="caution">
    <text evidence="1">The sequence shown here is derived from an EMBL/GenBank/DDBJ whole genome shotgun (WGS) entry which is preliminary data.</text>
</comment>
<proteinExistence type="predicted"/>
<dbReference type="OrthoDB" id="598068at2"/>
<name>A0A7C9MGM5_9BACT</name>
<evidence type="ECO:0008006" key="3">
    <source>
        <dbReference type="Google" id="ProtNLM"/>
    </source>
</evidence>